<accession>H2YNF9</accession>
<dbReference type="Proteomes" id="UP000007875">
    <property type="component" value="Unassembled WGS sequence"/>
</dbReference>
<evidence type="ECO:0000256" key="6">
    <source>
        <dbReference type="ARBA" id="ARBA00023163"/>
    </source>
</evidence>
<feature type="compositionally biased region" description="Polar residues" evidence="9">
    <location>
        <begin position="144"/>
        <end position="154"/>
    </location>
</feature>
<dbReference type="InterPro" id="IPR004827">
    <property type="entry name" value="bZIP"/>
</dbReference>
<dbReference type="GO" id="GO:0000978">
    <property type="term" value="F:RNA polymerase II cis-regulatory region sequence-specific DNA binding"/>
    <property type="evidence" value="ECO:0007669"/>
    <property type="project" value="TreeGrafter"/>
</dbReference>
<sequence>MAEDNKDKYMGKDHGTQMFTDEELLNLSVRDLNRHLRSLSPEECRRLKQRRRTLKNRGYAASCRIKRLTQKDELDIERIQLQNEVDRITQENQRMKLELEAFQKKFNDLEQFAKSIGKGTSSLGNDNNAPLILQVMRSPPLTRQEAQNGDSANSDPEKGMIS</sequence>
<reference evidence="11" key="2">
    <citation type="submission" date="2025-08" db="UniProtKB">
        <authorList>
            <consortium name="Ensembl"/>
        </authorList>
    </citation>
    <scope>IDENTIFICATION</scope>
</reference>
<protein>
    <recommendedName>
        <fullName evidence="10">BZIP domain-containing protein</fullName>
    </recommendedName>
</protein>
<keyword evidence="7" id="KW-0539">Nucleus</keyword>
<feature type="coiled-coil region" evidence="8">
    <location>
        <begin position="71"/>
        <end position="112"/>
    </location>
</feature>
<dbReference type="STRING" id="51511.ENSCSAVP00000006866"/>
<dbReference type="GeneTree" id="ENSGT00940000170557"/>
<dbReference type="AlphaFoldDB" id="H2YNF9"/>
<evidence type="ECO:0000256" key="7">
    <source>
        <dbReference type="ARBA" id="ARBA00023242"/>
    </source>
</evidence>
<dbReference type="PROSITE" id="PS50217">
    <property type="entry name" value="BZIP"/>
    <property type="match status" value="1"/>
</dbReference>
<evidence type="ECO:0000259" key="10">
    <source>
        <dbReference type="PROSITE" id="PS50217"/>
    </source>
</evidence>
<evidence type="ECO:0000256" key="5">
    <source>
        <dbReference type="ARBA" id="ARBA00023125"/>
    </source>
</evidence>
<evidence type="ECO:0000256" key="4">
    <source>
        <dbReference type="ARBA" id="ARBA00023015"/>
    </source>
</evidence>
<dbReference type="PANTHER" id="PTHR10129:SF48">
    <property type="entry name" value="MAF-S, ISOFORM B"/>
    <property type="match status" value="1"/>
</dbReference>
<organism evidence="11 12">
    <name type="scientific">Ciona savignyi</name>
    <name type="common">Pacific transparent sea squirt</name>
    <dbReference type="NCBI Taxonomy" id="51511"/>
    <lineage>
        <taxon>Eukaryota</taxon>
        <taxon>Metazoa</taxon>
        <taxon>Chordata</taxon>
        <taxon>Tunicata</taxon>
        <taxon>Ascidiacea</taxon>
        <taxon>Phlebobranchia</taxon>
        <taxon>Cionidae</taxon>
        <taxon>Ciona</taxon>
    </lineage>
</organism>
<evidence type="ECO:0000256" key="1">
    <source>
        <dbReference type="ARBA" id="ARBA00004123"/>
    </source>
</evidence>
<keyword evidence="3" id="KW-0678">Repressor</keyword>
<evidence type="ECO:0000256" key="3">
    <source>
        <dbReference type="ARBA" id="ARBA00022491"/>
    </source>
</evidence>
<dbReference type="SMART" id="SM00338">
    <property type="entry name" value="BRLZ"/>
    <property type="match status" value="1"/>
</dbReference>
<dbReference type="InParanoid" id="H2YNF9"/>
<dbReference type="HOGENOM" id="CLU_112948_0_1_1"/>
<feature type="region of interest" description="Disordered" evidence="9">
    <location>
        <begin position="138"/>
        <end position="162"/>
    </location>
</feature>
<dbReference type="GO" id="GO:0005634">
    <property type="term" value="C:nucleus"/>
    <property type="evidence" value="ECO:0007669"/>
    <property type="project" value="UniProtKB-SubCell"/>
</dbReference>
<keyword evidence="6" id="KW-0804">Transcription</keyword>
<evidence type="ECO:0000313" key="12">
    <source>
        <dbReference type="Proteomes" id="UP000007875"/>
    </source>
</evidence>
<dbReference type="SUPFAM" id="SSF47454">
    <property type="entry name" value="A DNA-binding domain in eukaryotic transcription factors"/>
    <property type="match status" value="1"/>
</dbReference>
<keyword evidence="5" id="KW-0238">DNA-binding</keyword>
<dbReference type="Gene3D" id="1.20.5.170">
    <property type="match status" value="1"/>
</dbReference>
<dbReference type="OMA" id="CDFQAPL"/>
<feature type="domain" description="BZIP" evidence="10">
    <location>
        <begin position="46"/>
        <end position="109"/>
    </location>
</feature>
<dbReference type="InterPro" id="IPR008917">
    <property type="entry name" value="TF_DNA-bd_sf"/>
</dbReference>
<dbReference type="InterPro" id="IPR024874">
    <property type="entry name" value="Transcription_factor_Maf_fam"/>
</dbReference>
<name>H2YNF9_CIOSA</name>
<evidence type="ECO:0000313" key="11">
    <source>
        <dbReference type="Ensembl" id="ENSCSAVP00000006866.1"/>
    </source>
</evidence>
<comment type="similarity">
    <text evidence="2">Belongs to the bZIP family. Maf subfamily.</text>
</comment>
<dbReference type="eggNOG" id="KOG4196">
    <property type="taxonomic scope" value="Eukaryota"/>
</dbReference>
<reference evidence="11" key="3">
    <citation type="submission" date="2025-09" db="UniProtKB">
        <authorList>
            <consortium name="Ensembl"/>
        </authorList>
    </citation>
    <scope>IDENTIFICATION</scope>
</reference>
<dbReference type="Ensembl" id="ENSCSAVT00000006953.1">
    <property type="protein sequence ID" value="ENSCSAVP00000006866.1"/>
    <property type="gene ID" value="ENSCSAVG00000004095.1"/>
</dbReference>
<keyword evidence="4" id="KW-0805">Transcription regulation</keyword>
<evidence type="ECO:0000256" key="2">
    <source>
        <dbReference type="ARBA" id="ARBA00008500"/>
    </source>
</evidence>
<dbReference type="SUPFAM" id="SSF57959">
    <property type="entry name" value="Leucine zipper domain"/>
    <property type="match status" value="1"/>
</dbReference>
<dbReference type="InterPro" id="IPR046347">
    <property type="entry name" value="bZIP_sf"/>
</dbReference>
<comment type="subcellular location">
    <subcellularLocation>
        <location evidence="1">Nucleus</location>
    </subcellularLocation>
</comment>
<dbReference type="Pfam" id="PF03131">
    <property type="entry name" value="bZIP_Maf"/>
    <property type="match status" value="1"/>
</dbReference>
<keyword evidence="12" id="KW-1185">Reference proteome</keyword>
<evidence type="ECO:0000256" key="8">
    <source>
        <dbReference type="SAM" id="Coils"/>
    </source>
</evidence>
<evidence type="ECO:0000256" key="9">
    <source>
        <dbReference type="SAM" id="MobiDB-lite"/>
    </source>
</evidence>
<dbReference type="CDD" id="cd14717">
    <property type="entry name" value="bZIP_Maf_small"/>
    <property type="match status" value="1"/>
</dbReference>
<reference evidence="12" key="1">
    <citation type="submission" date="2003-08" db="EMBL/GenBank/DDBJ databases">
        <authorList>
            <person name="Birren B."/>
            <person name="Nusbaum C."/>
            <person name="Abebe A."/>
            <person name="Abouelleil A."/>
            <person name="Adekoya E."/>
            <person name="Ait-zahra M."/>
            <person name="Allen N."/>
            <person name="Allen T."/>
            <person name="An P."/>
            <person name="Anderson M."/>
            <person name="Anderson S."/>
            <person name="Arachchi H."/>
            <person name="Armbruster J."/>
            <person name="Bachantsang P."/>
            <person name="Baldwin J."/>
            <person name="Barry A."/>
            <person name="Bayul T."/>
            <person name="Blitshsteyn B."/>
            <person name="Bloom T."/>
            <person name="Blye J."/>
            <person name="Boguslavskiy L."/>
            <person name="Borowsky M."/>
            <person name="Boukhgalter B."/>
            <person name="Brunache A."/>
            <person name="Butler J."/>
            <person name="Calixte N."/>
            <person name="Calvo S."/>
            <person name="Camarata J."/>
            <person name="Campo K."/>
            <person name="Chang J."/>
            <person name="Cheshatsang Y."/>
            <person name="Citroen M."/>
            <person name="Collymore A."/>
            <person name="Considine T."/>
            <person name="Cook A."/>
            <person name="Cooke P."/>
            <person name="Corum B."/>
            <person name="Cuomo C."/>
            <person name="David R."/>
            <person name="Dawoe T."/>
            <person name="Degray S."/>
            <person name="Dodge S."/>
            <person name="Dooley K."/>
            <person name="Dorje P."/>
            <person name="Dorjee K."/>
            <person name="Dorris L."/>
            <person name="Duffey N."/>
            <person name="Dupes A."/>
            <person name="Elkins T."/>
            <person name="Engels R."/>
            <person name="Erickson J."/>
            <person name="Farina A."/>
            <person name="Faro S."/>
            <person name="Ferreira P."/>
            <person name="Fischer H."/>
            <person name="Fitzgerald M."/>
            <person name="Foley K."/>
            <person name="Gage D."/>
            <person name="Galagan J."/>
            <person name="Gearin G."/>
            <person name="Gnerre S."/>
            <person name="Gnirke A."/>
            <person name="Goyette A."/>
            <person name="Graham J."/>
            <person name="Grandbois E."/>
            <person name="Gyaltsen K."/>
            <person name="Hafez N."/>
            <person name="Hagopian D."/>
            <person name="Hagos B."/>
            <person name="Hall J."/>
            <person name="Hatcher B."/>
            <person name="Heller A."/>
            <person name="Higgins H."/>
            <person name="Honan T."/>
            <person name="Horn A."/>
            <person name="Houde N."/>
            <person name="Hughes L."/>
            <person name="Hulme W."/>
            <person name="Husby E."/>
            <person name="Iliev I."/>
            <person name="Jaffe D."/>
            <person name="Jones C."/>
            <person name="Kamal M."/>
            <person name="Kamat A."/>
            <person name="Kamvysselis M."/>
            <person name="Karlsson E."/>
            <person name="Kells C."/>
            <person name="Kieu A."/>
            <person name="Kisner P."/>
            <person name="Kodira C."/>
            <person name="Kulbokas E."/>
            <person name="Labutti K."/>
            <person name="Lama D."/>
            <person name="Landers T."/>
            <person name="Leger J."/>
            <person name="Levine S."/>
            <person name="Lewis D."/>
            <person name="Lewis T."/>
            <person name="Lindblad-toh K."/>
            <person name="Liu X."/>
            <person name="Lokyitsang T."/>
            <person name="Lokyitsang Y."/>
            <person name="Lucien O."/>
            <person name="Lui A."/>
            <person name="Ma L.J."/>
            <person name="Mabbitt R."/>
            <person name="Macdonald J."/>
            <person name="Maclean C."/>
            <person name="Major J."/>
            <person name="Manning J."/>
            <person name="Marabella R."/>
            <person name="Maru K."/>
            <person name="Matthews C."/>
            <person name="Mauceli E."/>
            <person name="Mccarthy M."/>
            <person name="Mcdonough S."/>
            <person name="Mcghee T."/>
            <person name="Meldrim J."/>
            <person name="Meneus L."/>
            <person name="Mesirov J."/>
            <person name="Mihalev A."/>
            <person name="Mihova T."/>
            <person name="Mikkelsen T."/>
            <person name="Mlenga V."/>
            <person name="Moru K."/>
            <person name="Mozes J."/>
            <person name="Mulrain L."/>
            <person name="Munson G."/>
            <person name="Naylor J."/>
            <person name="Newes C."/>
            <person name="Nguyen C."/>
            <person name="Nguyen N."/>
            <person name="Nguyen T."/>
            <person name="Nicol R."/>
            <person name="Nielsen C."/>
            <person name="Nizzari M."/>
            <person name="Norbu C."/>
            <person name="Norbu N."/>
            <person name="O'donnell P."/>
            <person name="Okoawo O."/>
            <person name="O'leary S."/>
            <person name="Omotosho B."/>
            <person name="O'neill K."/>
            <person name="Osman S."/>
            <person name="Parker S."/>
            <person name="Perrin D."/>
            <person name="Phunkhang P."/>
            <person name="Piqani B."/>
            <person name="Purcell S."/>
            <person name="Rachupka T."/>
            <person name="Ramasamy U."/>
            <person name="Rameau R."/>
            <person name="Ray V."/>
            <person name="Raymond C."/>
            <person name="Retta R."/>
            <person name="Richardson S."/>
            <person name="Rise C."/>
            <person name="Rodriguez J."/>
            <person name="Rogers J."/>
            <person name="Rogov P."/>
            <person name="Rutman M."/>
            <person name="Schupbach R."/>
            <person name="Seaman C."/>
            <person name="Settipalli S."/>
            <person name="Sharpe T."/>
            <person name="Sheridan J."/>
            <person name="Sherpa N."/>
            <person name="Shi J."/>
            <person name="Smirnov S."/>
            <person name="Smith C."/>
            <person name="Sougnez C."/>
            <person name="Spencer B."/>
            <person name="Stalker J."/>
            <person name="Stange-thomann N."/>
            <person name="Stavropoulos S."/>
            <person name="Stetson K."/>
            <person name="Stone C."/>
            <person name="Stone S."/>
            <person name="Stubbs M."/>
            <person name="Talamas J."/>
            <person name="Tchuinga P."/>
            <person name="Tenzing P."/>
            <person name="Tesfaye S."/>
            <person name="Theodore J."/>
            <person name="Thoulutsang Y."/>
            <person name="Topham K."/>
            <person name="Towey S."/>
            <person name="Tsamla T."/>
            <person name="Tsomo N."/>
            <person name="Vallee D."/>
            <person name="Vassiliev H."/>
            <person name="Venkataraman V."/>
            <person name="Vinson J."/>
            <person name="Vo A."/>
            <person name="Wade C."/>
            <person name="Wang S."/>
            <person name="Wangchuk T."/>
            <person name="Wangdi T."/>
            <person name="Whittaker C."/>
            <person name="Wilkinson J."/>
            <person name="Wu Y."/>
            <person name="Wyman D."/>
            <person name="Yadav S."/>
            <person name="Yang S."/>
            <person name="Yang X."/>
            <person name="Yeager S."/>
            <person name="Yee E."/>
            <person name="Young G."/>
            <person name="Zainoun J."/>
            <person name="Zembeck L."/>
            <person name="Zimmer A."/>
            <person name="Zody M."/>
            <person name="Lander E."/>
        </authorList>
    </citation>
    <scope>NUCLEOTIDE SEQUENCE [LARGE SCALE GENOMIC DNA]</scope>
</reference>
<dbReference type="FunCoup" id="H2YNF9">
    <property type="interactions" value="5"/>
</dbReference>
<dbReference type="GO" id="GO:0000981">
    <property type="term" value="F:DNA-binding transcription factor activity, RNA polymerase II-specific"/>
    <property type="evidence" value="ECO:0007669"/>
    <property type="project" value="TreeGrafter"/>
</dbReference>
<dbReference type="InterPro" id="IPR004826">
    <property type="entry name" value="bZIP_Maf"/>
</dbReference>
<keyword evidence="8" id="KW-0175">Coiled coil</keyword>
<dbReference type="FunFam" id="1.20.5.170:FF:000011">
    <property type="entry name" value="Transcription factor MafG, putative"/>
    <property type="match status" value="1"/>
</dbReference>
<dbReference type="PANTHER" id="PTHR10129">
    <property type="entry name" value="TRANSCRIPTION FACTOR MAF"/>
    <property type="match status" value="1"/>
</dbReference>
<proteinExistence type="inferred from homology"/>